<protein>
    <submittedName>
        <fullName evidence="1">Uncharacterized protein</fullName>
    </submittedName>
</protein>
<gene>
    <name evidence="1" type="ORF">G3M56_000260</name>
</gene>
<organism evidence="1 2">
    <name type="scientific">Sulfuriroseicoccus oceanibius</name>
    <dbReference type="NCBI Taxonomy" id="2707525"/>
    <lineage>
        <taxon>Bacteria</taxon>
        <taxon>Pseudomonadati</taxon>
        <taxon>Verrucomicrobiota</taxon>
        <taxon>Verrucomicrobiia</taxon>
        <taxon>Verrucomicrobiales</taxon>
        <taxon>Verrucomicrobiaceae</taxon>
        <taxon>Sulfuriroseicoccus</taxon>
    </lineage>
</organism>
<dbReference type="Proteomes" id="UP000475117">
    <property type="component" value="Chromosome"/>
</dbReference>
<dbReference type="RefSeq" id="WP_164364889.1">
    <property type="nucleotide sequence ID" value="NZ_CP066776.1"/>
</dbReference>
<dbReference type="KEGG" id="soa:G3M56_000260"/>
<keyword evidence="2" id="KW-1185">Reference proteome</keyword>
<accession>A0A6B3L707</accession>
<evidence type="ECO:0000313" key="1">
    <source>
        <dbReference type="EMBL" id="QQL45056.1"/>
    </source>
</evidence>
<sequence>MGDRDLYFYDISLRDIAGAMNRGLAILYYGAMEGTFGGRKSPPVPLDRFNAIQFKLRIPPSIPSKRLYKNQVLFLRKELANDLWHERSLNTTRVVRRVSLTKKPSLKHHRIARIFTPESRPIHLAQFTDRWTHAQRVPAAYSDYLKNEFEVFFLRADADTQVMHLICDTINRSLVDSERRDIHSYGDIYGPQAPVSHLPEEACVSAFRFE</sequence>
<evidence type="ECO:0000313" key="2">
    <source>
        <dbReference type="Proteomes" id="UP000475117"/>
    </source>
</evidence>
<dbReference type="AlphaFoldDB" id="A0A6B3L707"/>
<dbReference type="EMBL" id="CP066776">
    <property type="protein sequence ID" value="QQL45056.1"/>
    <property type="molecule type" value="Genomic_DNA"/>
</dbReference>
<reference evidence="1 2" key="1">
    <citation type="submission" date="2020-12" db="EMBL/GenBank/DDBJ databases">
        <title>Sulforoseuscoccus oceanibium gen. nov., sp. nov., a representative of the phylum Verrucomicrobia with special cytoplasmic membrane, and proposal of Sulforoseuscoccusaceae fam. nov.</title>
        <authorList>
            <person name="Xi F."/>
        </authorList>
    </citation>
    <scope>NUCLEOTIDE SEQUENCE [LARGE SCALE GENOMIC DNA]</scope>
    <source>
        <strain evidence="1 2">T37</strain>
    </source>
</reference>
<proteinExistence type="predicted"/>
<name>A0A6B3L707_9BACT</name>